<protein>
    <recommendedName>
        <fullName evidence="5">Tyr recombinase domain-containing protein</fullName>
    </recommendedName>
</protein>
<evidence type="ECO:0000313" key="7">
    <source>
        <dbReference type="Proteomes" id="UP000604046"/>
    </source>
</evidence>
<dbReference type="EMBL" id="CAJNDS010001068">
    <property type="protein sequence ID" value="CAE7246105.1"/>
    <property type="molecule type" value="Genomic_DNA"/>
</dbReference>
<dbReference type="PANTHER" id="PTHR47936:SF1">
    <property type="entry name" value="PENTATRICOPEPTIDE REPEAT-CONTAINING PROTEIN GUN1, CHLOROPLASTIC"/>
    <property type="match status" value="1"/>
</dbReference>
<dbReference type="Gene3D" id="1.10.443.10">
    <property type="entry name" value="Intergrase catalytic core"/>
    <property type="match status" value="1"/>
</dbReference>
<feature type="region of interest" description="Disordered" evidence="4">
    <location>
        <begin position="476"/>
        <end position="495"/>
    </location>
</feature>
<dbReference type="GO" id="GO:0015074">
    <property type="term" value="P:DNA integration"/>
    <property type="evidence" value="ECO:0007669"/>
    <property type="project" value="InterPro"/>
</dbReference>
<organism evidence="6 7">
    <name type="scientific">Symbiodinium natans</name>
    <dbReference type="NCBI Taxonomy" id="878477"/>
    <lineage>
        <taxon>Eukaryota</taxon>
        <taxon>Sar</taxon>
        <taxon>Alveolata</taxon>
        <taxon>Dinophyceae</taxon>
        <taxon>Suessiales</taxon>
        <taxon>Symbiodiniaceae</taxon>
        <taxon>Symbiodinium</taxon>
    </lineage>
</organism>
<evidence type="ECO:0000256" key="2">
    <source>
        <dbReference type="ARBA" id="ARBA00023172"/>
    </source>
</evidence>
<keyword evidence="1" id="KW-0677">Repeat</keyword>
<evidence type="ECO:0000256" key="1">
    <source>
        <dbReference type="ARBA" id="ARBA00022737"/>
    </source>
</evidence>
<reference evidence="6" key="1">
    <citation type="submission" date="2021-02" db="EMBL/GenBank/DDBJ databases">
        <authorList>
            <person name="Dougan E. K."/>
            <person name="Rhodes N."/>
            <person name="Thang M."/>
            <person name="Chan C."/>
        </authorList>
    </citation>
    <scope>NUCLEOTIDE SEQUENCE</scope>
</reference>
<dbReference type="InterPro" id="IPR011990">
    <property type="entry name" value="TPR-like_helical_dom_sf"/>
</dbReference>
<proteinExistence type="predicted"/>
<dbReference type="InterPro" id="IPR013762">
    <property type="entry name" value="Integrase-like_cat_sf"/>
</dbReference>
<dbReference type="InterPro" id="IPR002104">
    <property type="entry name" value="Integrase_catalytic"/>
</dbReference>
<dbReference type="GO" id="GO:0003677">
    <property type="term" value="F:DNA binding"/>
    <property type="evidence" value="ECO:0007669"/>
    <property type="project" value="InterPro"/>
</dbReference>
<dbReference type="NCBIfam" id="TIGR00756">
    <property type="entry name" value="PPR"/>
    <property type="match status" value="1"/>
</dbReference>
<dbReference type="SUPFAM" id="SSF56349">
    <property type="entry name" value="DNA breaking-rejoining enzymes"/>
    <property type="match status" value="1"/>
</dbReference>
<dbReference type="PROSITE" id="PS51898">
    <property type="entry name" value="TYR_RECOMBINASE"/>
    <property type="match status" value="1"/>
</dbReference>
<keyword evidence="7" id="KW-1185">Reference proteome</keyword>
<dbReference type="InterPro" id="IPR002885">
    <property type="entry name" value="PPR_rpt"/>
</dbReference>
<accession>A0A812LMH0</accession>
<feature type="domain" description="Tyr recombinase" evidence="5">
    <location>
        <begin position="1615"/>
        <end position="1798"/>
    </location>
</feature>
<evidence type="ECO:0000256" key="4">
    <source>
        <dbReference type="SAM" id="MobiDB-lite"/>
    </source>
</evidence>
<name>A0A812LMH0_9DINO</name>
<keyword evidence="2" id="KW-0233">DNA recombination</keyword>
<feature type="compositionally biased region" description="Basic and acidic residues" evidence="4">
    <location>
        <begin position="476"/>
        <end position="492"/>
    </location>
</feature>
<dbReference type="InterPro" id="IPR011010">
    <property type="entry name" value="DNA_brk_join_enz"/>
</dbReference>
<comment type="caution">
    <text evidence="6">The sequence shown here is derived from an EMBL/GenBank/DDBJ whole genome shotgun (WGS) entry which is preliminary data.</text>
</comment>
<dbReference type="OrthoDB" id="5977965at2759"/>
<evidence type="ECO:0000256" key="3">
    <source>
        <dbReference type="PROSITE-ProRule" id="PRU00708"/>
    </source>
</evidence>
<sequence length="2598" mass="281197">MSSDSEDEEAARDVRGNLLFSGNRARLEYKLGSISCSETGETSAIIGIAELGGRLIVGVPWAAWHKKVAKRKLEKGALGKAILVDVVGAYPADLGEPAEELVVRLWVGVLAMQAEASVSYQQGVEHTYSFGADALPYGEALVKVADEHFAFTTAESGGGGEGMFRRMSQVEAGLAEMKNLLQDLVAQKSSEASKPPLLKPRTKSKAGKSRGEELGLQGLDPSTVGAARAAGISDEALKEMGKLVRAKKTRATEAAVSLVDPLAELEAGSDGDDGAGLGLDELDGVLDGAETEEPNRMEKAILQLTRIVGTLVTKKNPDLDTVLDHGSLGSSSESGGLGAGKRSTAALRFLSRALEEQPKVIYDAVEAQLQKDLGGLATGDSMVKTISSTATQTARARAALLIAASDQSSIDGGSWVMSSVSLLEAMPPFQEFAKHSLPGPAENQTSSLYDPRWSEVFLSALRERDACNDARRKLAQLEKGGRPTKPDDKDLPWRPPKGGKAVAEVGADLQADLKTAPVLTGMCLERVRDQLTRWVSFVTWWVEFSSNPWTIAPAELKQLIVNVQVILLNYLDLGRPRVAPASCLGPRPLSAAQSEIVARLESFLDAWFTLGTLGPEDMGRTAGKIEDLEAVLSKLATLVDGASPDCAKTGTLGHLKGAKVSSFKPVEAGRLKFRGLPNFDPRPYLDPLSLYIYEHPMASSMDPGEFEGVVPKVRVHCSRTEKIKLFDLLDQSKRIRLFEPSQVREGFGSGVFAVLKSLELDRLILDSRPHNVLETTPNRYIYTLGSSEVLAQLHLSEGENLYLSSNDIRDFYHLFKVSQERARRNILVGTVAPSEVSHLSCFENHLFRHPRLCVGLACLAMGDTQAVELAQTCHLGLCLQNSIISAETLLAMSLPPPRSKVGCGLVIDDFVSYAIESRCPKEVLASPTRAAVLADEAHAAYTRVQLIPHEDKAVRDSLRCEMWGVLIEGDVGFVRGSLRRAAPLCTIILTILKIGAATTGLLEIVAGGLIALFILRRRLMSLLHEIFAAMRGREQDEAFWLSNKLKEELTMLVGLVPTAVVELRTAYSEKAYMVDASNWGEAVTSCQIGCLFSKELCRHSLRKGIWTHLLSPARARERGHGTLDPAFEVPGGEADCFRAHPIWTTLAKAGRFKLEYSKAARSRRHINIGELRSYLKAERLAKVPGKATRACVGGDSQVTLGAVLKGRSASAALNQEMQKSLPHVIGSGLYSFSMYCPTSINPADGPTRGRDVPSPLEELPDWWESALTGKFEGMAAEREVQMQLGKKYLTKLKQIRTGRQECQAPELEPPSQNTDFMCKLLNAKGQLVLPAGRVKGDCVGRPGYLDLFSGTGGVARELARLSGRWVLSYEIKNGLDQDLLDKLVQKEIFGLLDAGAFVGIGAAPSCASMSRAVAPAVRTHAFPEGLPHLTPAQDKKVKEGNEFARFVGKLGIHAQRLAIPFWIENPSCSFLWMQPEMITVQGLPFRFRRMPRRLTAAERASQRSGIFLAGVPLVGAKTEKLEKRLWEGFLEWIAEDCKPDMVKLVKLLTSSASTTSTLLQLYGEYLFEVGAPLSSFRHLVTFAQRLYPDFKLHSKPCWDHVTKWEIVEPLVHRVPLPERLCEAMAAVAFAWKWPRFGLVLLIAFYGILRIGEVVSAFRSSLVLPSDLLSDKLDKLFLRILQPKTARRGGGRQQHVTIVHGPLVRACEAIFKGAKSSEPLFPLSAQTFRRRWDQVLEALHVPRSAALTPASVREGGAVASYQSGTPVHNLVWQMRVKHVHTLQHYLQEMAAENVLGHLPSDSKSAAVSDYAVLEFAASDVLFGYPFFCFVGYTNPLFASETFELPSAAAEYRPCKTFQWAVSDYAVLEFAASDVLFGYPFFCFVGYTNPLFASETFELPSAAAEYRPCKTFQWAISACAEGLAWYWSLQLFEDFQEGGGLANTVLYNAAISACARARHWQGALVLLFDLRRVALETNEVTYSTAISACTDPGLWLWALRLFEDSRGVAAGPNTVVYTATIAACAQQSYWRHSLALASDMFLDGVPMDTSSYNSVITAFTAGEQWQRALELFRELPTGQADGVSYGAAVKACESGQRWEWALGLLEEMEARSFQLDLIACSSALSACEKGAQWEWSLHLLSAMSQRQLTRDVVAYSAAISACEKNSRWQEGLQLLSDFQHSFGEADRITYNAVISACCKGFVTTGALRLLEEMDHIGARPDGVTFDVSIRALASLAQWQNALALFEDMVSRGIPADAIALSAGIAACENAARQPPGMLPFQPEHTMVSSLLCLLTLLPLGSASFPSCNGTASPDTPASGNSTTDVPVEVNVQGQSGKFTIVPKGSSGNSVGIRVTMDALREVDAAGSAVGQTGSVKHSVNTFAAQDFTVGSVEQVTVGSVSAAKISFESTISSIGKLGVDTYLMAGDGDVGMNNDSWSVDIGDLKWNIRLWDWTWCGDSGATCKSGDVGDAIELDITVQNMGGGSASKKAGSNKTVSLGGSAELQLSTAVQTDCAWVEMADGYPMVTTQGSGTTITFRFPRFSSSSLYDPVISGSCGELGLDCGGGSSTTGGSNSVSSTTAGAGVTLATALAITVSAYFA</sequence>
<dbReference type="Pfam" id="PF01535">
    <property type="entry name" value="PPR"/>
    <property type="match status" value="3"/>
</dbReference>
<gene>
    <name evidence="6" type="ORF">SNAT2548_LOCUS11670</name>
</gene>
<feature type="repeat" description="PPR" evidence="3">
    <location>
        <begin position="2184"/>
        <end position="2218"/>
    </location>
</feature>
<dbReference type="GO" id="GO:0031930">
    <property type="term" value="P:mitochondria-nucleus signaling pathway"/>
    <property type="evidence" value="ECO:0007669"/>
    <property type="project" value="TreeGrafter"/>
</dbReference>
<feature type="repeat" description="PPR" evidence="3">
    <location>
        <begin position="2219"/>
        <end position="2253"/>
    </location>
</feature>
<feature type="region of interest" description="Disordered" evidence="4">
    <location>
        <begin position="189"/>
        <end position="219"/>
    </location>
</feature>
<dbReference type="GO" id="GO:0009507">
    <property type="term" value="C:chloroplast"/>
    <property type="evidence" value="ECO:0007669"/>
    <property type="project" value="TreeGrafter"/>
</dbReference>
<evidence type="ECO:0000259" key="5">
    <source>
        <dbReference type="PROSITE" id="PS51898"/>
    </source>
</evidence>
<dbReference type="PANTHER" id="PTHR47936">
    <property type="entry name" value="PPR_LONG DOMAIN-CONTAINING PROTEIN"/>
    <property type="match status" value="1"/>
</dbReference>
<dbReference type="PROSITE" id="PS51375">
    <property type="entry name" value="PPR"/>
    <property type="match status" value="2"/>
</dbReference>
<dbReference type="Proteomes" id="UP000604046">
    <property type="component" value="Unassembled WGS sequence"/>
</dbReference>
<evidence type="ECO:0000313" key="6">
    <source>
        <dbReference type="EMBL" id="CAE7246105.1"/>
    </source>
</evidence>
<dbReference type="GO" id="GO:0006310">
    <property type="term" value="P:DNA recombination"/>
    <property type="evidence" value="ECO:0007669"/>
    <property type="project" value="UniProtKB-KW"/>
</dbReference>
<dbReference type="Gene3D" id="1.25.40.10">
    <property type="entry name" value="Tetratricopeptide repeat domain"/>
    <property type="match status" value="4"/>
</dbReference>